<reference evidence="1 2" key="1">
    <citation type="submission" date="2009-11" db="EMBL/GenBank/DDBJ databases">
        <title>Annotation of Allomyces macrogynus ATCC 38327.</title>
        <authorList>
            <consortium name="The Broad Institute Genome Sequencing Platform"/>
            <person name="Russ C."/>
            <person name="Cuomo C."/>
            <person name="Burger G."/>
            <person name="Gray M.W."/>
            <person name="Holland P.W.H."/>
            <person name="King N."/>
            <person name="Lang F.B.F."/>
            <person name="Roger A.J."/>
            <person name="Ruiz-Trillo I."/>
            <person name="Young S.K."/>
            <person name="Zeng Q."/>
            <person name="Gargeya S."/>
            <person name="Fitzgerald M."/>
            <person name="Haas B."/>
            <person name="Abouelleil A."/>
            <person name="Alvarado L."/>
            <person name="Arachchi H.M."/>
            <person name="Berlin A."/>
            <person name="Chapman S.B."/>
            <person name="Gearin G."/>
            <person name="Goldberg J."/>
            <person name="Griggs A."/>
            <person name="Gujja S."/>
            <person name="Hansen M."/>
            <person name="Heiman D."/>
            <person name="Howarth C."/>
            <person name="Larimer J."/>
            <person name="Lui A."/>
            <person name="MacDonald P.J.P."/>
            <person name="McCowen C."/>
            <person name="Montmayeur A."/>
            <person name="Murphy C."/>
            <person name="Neiman D."/>
            <person name="Pearson M."/>
            <person name="Priest M."/>
            <person name="Roberts A."/>
            <person name="Saif S."/>
            <person name="Shea T."/>
            <person name="Sisk P."/>
            <person name="Stolte C."/>
            <person name="Sykes S."/>
            <person name="Wortman J."/>
            <person name="Nusbaum C."/>
            <person name="Birren B."/>
        </authorList>
    </citation>
    <scope>NUCLEOTIDE SEQUENCE [LARGE SCALE GENOMIC DNA]</scope>
    <source>
        <strain evidence="1 2">ATCC 38327</strain>
    </source>
</reference>
<organism evidence="1 2">
    <name type="scientific">Allomyces macrogynus (strain ATCC 38327)</name>
    <name type="common">Allomyces javanicus var. macrogynus</name>
    <dbReference type="NCBI Taxonomy" id="578462"/>
    <lineage>
        <taxon>Eukaryota</taxon>
        <taxon>Fungi</taxon>
        <taxon>Fungi incertae sedis</taxon>
        <taxon>Blastocladiomycota</taxon>
        <taxon>Blastocladiomycetes</taxon>
        <taxon>Blastocladiales</taxon>
        <taxon>Blastocladiaceae</taxon>
        <taxon>Allomyces</taxon>
    </lineage>
</organism>
<reference evidence="2" key="2">
    <citation type="submission" date="2009-11" db="EMBL/GenBank/DDBJ databases">
        <title>The Genome Sequence of Allomyces macrogynus strain ATCC 38327.</title>
        <authorList>
            <consortium name="The Broad Institute Genome Sequencing Platform"/>
            <person name="Russ C."/>
            <person name="Cuomo C."/>
            <person name="Shea T."/>
            <person name="Young S.K."/>
            <person name="Zeng Q."/>
            <person name="Koehrsen M."/>
            <person name="Haas B."/>
            <person name="Borodovsky M."/>
            <person name="Guigo R."/>
            <person name="Alvarado L."/>
            <person name="Berlin A."/>
            <person name="Borenstein D."/>
            <person name="Chen Z."/>
            <person name="Engels R."/>
            <person name="Freedman E."/>
            <person name="Gellesch M."/>
            <person name="Goldberg J."/>
            <person name="Griggs A."/>
            <person name="Gujja S."/>
            <person name="Heiman D."/>
            <person name="Hepburn T."/>
            <person name="Howarth C."/>
            <person name="Jen D."/>
            <person name="Larson L."/>
            <person name="Lewis B."/>
            <person name="Mehta T."/>
            <person name="Park D."/>
            <person name="Pearson M."/>
            <person name="Roberts A."/>
            <person name="Saif S."/>
            <person name="Shenoy N."/>
            <person name="Sisk P."/>
            <person name="Stolte C."/>
            <person name="Sykes S."/>
            <person name="Walk T."/>
            <person name="White J."/>
            <person name="Yandava C."/>
            <person name="Burger G."/>
            <person name="Gray M.W."/>
            <person name="Holland P.W.H."/>
            <person name="King N."/>
            <person name="Lang F.B.F."/>
            <person name="Roger A.J."/>
            <person name="Ruiz-Trillo I."/>
            <person name="Lander E."/>
            <person name="Nusbaum C."/>
        </authorList>
    </citation>
    <scope>NUCLEOTIDE SEQUENCE [LARGE SCALE GENOMIC DNA]</scope>
    <source>
        <strain evidence="2">ATCC 38327</strain>
    </source>
</reference>
<evidence type="ECO:0000313" key="1">
    <source>
        <dbReference type="EMBL" id="KNE55894.1"/>
    </source>
</evidence>
<dbReference type="AlphaFoldDB" id="A0A0L0S0M5"/>
<keyword evidence="2" id="KW-1185">Reference proteome</keyword>
<dbReference type="EMBL" id="GG745329">
    <property type="protein sequence ID" value="KNE55894.1"/>
    <property type="molecule type" value="Genomic_DNA"/>
</dbReference>
<protein>
    <submittedName>
        <fullName evidence="1">Uncharacterized protein</fullName>
    </submittedName>
</protein>
<dbReference type="VEuPathDB" id="FungiDB:AMAG_17837"/>
<accession>A0A0L0S0M5</accession>
<sequence>MPRRVIDGQVRLGRTGICVDDSAQRYSFSKSSPVTLVHYPGQFATLSRLASGVFDVSLENWPNDKGNVIRELLLKEQMVGMYGTLGYVGRISWCIPVYIADLYPNIIFSSWGSMHDPGLLQLLPRAGTTSQQSRPDGSYLHSSRYCQNGECRILVVS</sequence>
<evidence type="ECO:0000313" key="2">
    <source>
        <dbReference type="Proteomes" id="UP000054350"/>
    </source>
</evidence>
<gene>
    <name evidence="1" type="ORF">AMAG_17837</name>
</gene>
<dbReference type="Proteomes" id="UP000054350">
    <property type="component" value="Unassembled WGS sequence"/>
</dbReference>
<proteinExistence type="predicted"/>
<name>A0A0L0S0M5_ALLM3</name>